<dbReference type="Gene3D" id="3.40.50.12790">
    <property type="entry name" value="FHIPEP family, domain 4"/>
    <property type="match status" value="1"/>
</dbReference>
<dbReference type="OrthoDB" id="9759185at2"/>
<dbReference type="NCBIfam" id="TIGR01398">
    <property type="entry name" value="FlhA"/>
    <property type="match status" value="1"/>
</dbReference>
<protein>
    <recommendedName>
        <fullName evidence="7">Flagellar biosynthesis protein FlhA</fullName>
    </recommendedName>
</protein>
<keyword evidence="3 7" id="KW-1003">Cell membrane</keyword>
<feature type="transmembrane region" description="Helical" evidence="7">
    <location>
        <begin position="305"/>
        <end position="324"/>
    </location>
</feature>
<comment type="subcellular location">
    <subcellularLocation>
        <location evidence="1 7">Cell membrane</location>
        <topology evidence="1 7">Multi-pass membrane protein</topology>
    </subcellularLocation>
</comment>
<keyword evidence="8" id="KW-0282">Flagellum</keyword>
<keyword evidence="6 7" id="KW-0472">Membrane</keyword>
<evidence type="ECO:0000256" key="2">
    <source>
        <dbReference type="ARBA" id="ARBA00008835"/>
    </source>
</evidence>
<dbReference type="Pfam" id="PF00771">
    <property type="entry name" value="FHIPEP"/>
    <property type="match status" value="1"/>
</dbReference>
<dbReference type="RefSeq" id="WP_110813591.1">
    <property type="nucleotide sequence ID" value="NZ_QJTE01000002.1"/>
</dbReference>
<keyword evidence="5 7" id="KW-1133">Transmembrane helix</keyword>
<evidence type="ECO:0000313" key="9">
    <source>
        <dbReference type="Proteomes" id="UP000248311"/>
    </source>
</evidence>
<dbReference type="Proteomes" id="UP000248311">
    <property type="component" value="Unassembled WGS sequence"/>
</dbReference>
<reference evidence="8 9" key="1">
    <citation type="submission" date="2018-06" db="EMBL/GenBank/DDBJ databases">
        <title>Genomic Encyclopedia of Type Strains, Phase III (KMG-III): the genomes of soil and plant-associated and newly described type strains.</title>
        <authorList>
            <person name="Whitman W."/>
        </authorList>
    </citation>
    <scope>NUCLEOTIDE SEQUENCE [LARGE SCALE GENOMIC DNA]</scope>
    <source>
        <strain evidence="8 9">CECT 9025</strain>
    </source>
</reference>
<keyword evidence="7" id="KW-0813">Transport</keyword>
<dbReference type="PANTHER" id="PTHR30161">
    <property type="entry name" value="FLAGELLAR EXPORT PROTEIN, MEMBRANE FLHA SUBUNIT-RELATED"/>
    <property type="match status" value="1"/>
</dbReference>
<comment type="caution">
    <text evidence="8">The sequence shown here is derived from an EMBL/GenBank/DDBJ whole genome shotgun (WGS) entry which is preliminary data.</text>
</comment>
<comment type="similarity">
    <text evidence="2 7">Belongs to the FHIPEP (flagella/HR/invasion proteins export pore) family.</text>
</comment>
<evidence type="ECO:0000256" key="6">
    <source>
        <dbReference type="ARBA" id="ARBA00023136"/>
    </source>
</evidence>
<dbReference type="AlphaFoldDB" id="A0A318SS22"/>
<dbReference type="Gene3D" id="1.10.8.540">
    <property type="entry name" value="FHIPEP family, domain 3"/>
    <property type="match status" value="1"/>
</dbReference>
<proteinExistence type="inferred from homology"/>
<comment type="function">
    <text evidence="7">Required for formation of the rod structure of the flagellar apparatus. Together with FliI and FliH, may constitute the export apparatus of flagellin.</text>
</comment>
<feature type="transmembrane region" description="Helical" evidence="7">
    <location>
        <begin position="43"/>
        <end position="62"/>
    </location>
</feature>
<keyword evidence="4 7" id="KW-0812">Transmembrane</keyword>
<organism evidence="8 9">
    <name type="scientific">Pseudoroseicyclus aestuarii</name>
    <dbReference type="NCBI Taxonomy" id="1795041"/>
    <lineage>
        <taxon>Bacteria</taxon>
        <taxon>Pseudomonadati</taxon>
        <taxon>Pseudomonadota</taxon>
        <taxon>Alphaproteobacteria</taxon>
        <taxon>Rhodobacterales</taxon>
        <taxon>Paracoccaceae</taxon>
        <taxon>Pseudoroseicyclus</taxon>
    </lineage>
</organism>
<evidence type="ECO:0000313" key="8">
    <source>
        <dbReference type="EMBL" id="PYE84503.1"/>
    </source>
</evidence>
<evidence type="ECO:0000256" key="3">
    <source>
        <dbReference type="ARBA" id="ARBA00022475"/>
    </source>
</evidence>
<evidence type="ECO:0000256" key="4">
    <source>
        <dbReference type="ARBA" id="ARBA00022692"/>
    </source>
</evidence>
<dbReference type="GO" id="GO:0009306">
    <property type="term" value="P:protein secretion"/>
    <property type="evidence" value="ECO:0007669"/>
    <property type="project" value="InterPro"/>
</dbReference>
<dbReference type="PIRSF" id="PIRSF005419">
    <property type="entry name" value="FlhA"/>
    <property type="match status" value="1"/>
</dbReference>
<sequence length="694" mass="74037">MSARRPSRLIAAGLGHRDIGFAIGVVLVLAMLFVPLPSVLLDLGLAVSLSLSVLILMVALWIPKPLEFNSFPTLLLVVTMLRLSLNVSSTRLILSEGHTGTHAAGGVIEGFAQFMVSGDFVIGMVIFAILVVINFIVISKGSTRIAEVSARFSLDAMPGKQMAIDADLGAGLIDEGEARSRRKELEDESGFFGAMDGASKFVRGDAVAGLIITGINVVGGILIGTMQHGLGLGQAASTYTVLTIGDGLVSQIPALIVSLAAGLIVTKGGTEGAANEAVLGQLSSFPKALFMAAALLFGIGLLPGFPILVFTLLAAGMVALGEVLRREALARAAEAAKGPPAPQRSEAEQEKESLAEAMRVDDLRLELGAGLVPLISSPQAALPGKIKSLRALFGREYGFVLPSVRIKDEGRLPTRGYAILVQGVEAARGELRPDRMMVINPAETPVALPGEHGKDPTFGLDCLWIEQSLTPEAERLGYTVVDPESVITTHMTEIIKDSLPELLTYAAVKGLIEGLDKTYQKLVTDLPGQNQVIMIQHVLQALLSERISIRNLPLIVEAVAEAARGTTNVGQITEHVRKRLSSQICQALKDPSGYLPVITLSPAWEREMTDAIRVSGEGRNFLMSPQRVQDFVLAARKEIQPYAQRDEWPALLVGAEARPHVRQMLERVSPTTQVLSHAEVHRKASLRTVATVGG</sequence>
<dbReference type="GO" id="GO:0005886">
    <property type="term" value="C:plasma membrane"/>
    <property type="evidence" value="ECO:0007669"/>
    <property type="project" value="UniProtKB-SubCell"/>
</dbReference>
<dbReference type="EMBL" id="QJTE01000002">
    <property type="protein sequence ID" value="PYE84503.1"/>
    <property type="molecule type" value="Genomic_DNA"/>
</dbReference>
<keyword evidence="8" id="KW-0969">Cilium</keyword>
<dbReference type="PANTHER" id="PTHR30161:SF1">
    <property type="entry name" value="FLAGELLAR BIOSYNTHESIS PROTEIN FLHA-RELATED"/>
    <property type="match status" value="1"/>
</dbReference>
<evidence type="ECO:0000256" key="1">
    <source>
        <dbReference type="ARBA" id="ARBA00004651"/>
    </source>
</evidence>
<evidence type="ECO:0000256" key="5">
    <source>
        <dbReference type="ARBA" id="ARBA00022989"/>
    </source>
</evidence>
<dbReference type="InterPro" id="IPR042196">
    <property type="entry name" value="FHIPEP_4"/>
</dbReference>
<feature type="transmembrane region" description="Helical" evidence="7">
    <location>
        <begin position="114"/>
        <end position="137"/>
    </location>
</feature>
<keyword evidence="9" id="KW-1185">Reference proteome</keyword>
<keyword evidence="7" id="KW-1006">Bacterial flagellum protein export</keyword>
<feature type="transmembrane region" description="Helical" evidence="7">
    <location>
        <begin position="248"/>
        <end position="266"/>
    </location>
</feature>
<dbReference type="InterPro" id="IPR001712">
    <property type="entry name" value="T3SS_FHIPEP"/>
</dbReference>
<accession>A0A318SS22</accession>
<feature type="transmembrane region" description="Helical" evidence="7">
    <location>
        <begin position="207"/>
        <end position="228"/>
    </location>
</feature>
<dbReference type="InterPro" id="IPR025505">
    <property type="entry name" value="FHIPEP_CS"/>
</dbReference>
<keyword evidence="8" id="KW-0966">Cell projection</keyword>
<feature type="transmembrane region" description="Helical" evidence="7">
    <location>
        <begin position="20"/>
        <end position="37"/>
    </location>
</feature>
<gene>
    <name evidence="7" type="primary">flhA</name>
    <name evidence="8" type="ORF">DFP88_102303</name>
</gene>
<dbReference type="InterPro" id="IPR042193">
    <property type="entry name" value="FHIPEP_3"/>
</dbReference>
<dbReference type="InterPro" id="IPR006301">
    <property type="entry name" value="FlhA"/>
</dbReference>
<keyword evidence="7" id="KW-0653">Protein transport</keyword>
<dbReference type="Gene3D" id="3.40.30.60">
    <property type="entry name" value="FHIPEP family, domain 1"/>
    <property type="match status" value="1"/>
</dbReference>
<feature type="transmembrane region" description="Helical" evidence="7">
    <location>
        <begin position="74"/>
        <end position="94"/>
    </location>
</feature>
<dbReference type="GO" id="GO:0044780">
    <property type="term" value="P:bacterial-type flagellum assembly"/>
    <property type="evidence" value="ECO:0007669"/>
    <property type="project" value="InterPro"/>
</dbReference>
<name>A0A318SS22_9RHOB</name>
<dbReference type="InterPro" id="IPR042194">
    <property type="entry name" value="FHIPEP_1"/>
</dbReference>
<evidence type="ECO:0000256" key="7">
    <source>
        <dbReference type="RuleBase" id="RU364093"/>
    </source>
</evidence>
<dbReference type="PROSITE" id="PS00994">
    <property type="entry name" value="FHIPEP"/>
    <property type="match status" value="1"/>
</dbReference>
<keyword evidence="7" id="KW-1005">Bacterial flagellum biogenesis</keyword>
<dbReference type="PRINTS" id="PR00949">
    <property type="entry name" value="TYPE3IMAPROT"/>
</dbReference>